<evidence type="ECO:0000313" key="2">
    <source>
        <dbReference type="EMBL" id="ODQ69651.1"/>
    </source>
</evidence>
<accession>A0A1E3PW71</accession>
<dbReference type="AlphaFoldDB" id="A0A1E3PW71"/>
<organism evidence="2 3">
    <name type="scientific">Lipomyces starkeyi NRRL Y-11557</name>
    <dbReference type="NCBI Taxonomy" id="675824"/>
    <lineage>
        <taxon>Eukaryota</taxon>
        <taxon>Fungi</taxon>
        <taxon>Dikarya</taxon>
        <taxon>Ascomycota</taxon>
        <taxon>Saccharomycotina</taxon>
        <taxon>Lipomycetes</taxon>
        <taxon>Lipomycetales</taxon>
        <taxon>Lipomycetaceae</taxon>
        <taxon>Lipomyces</taxon>
    </lineage>
</organism>
<name>A0A1E3PW71_LIPST</name>
<keyword evidence="1" id="KW-0472">Membrane</keyword>
<evidence type="ECO:0000256" key="1">
    <source>
        <dbReference type="SAM" id="Phobius"/>
    </source>
</evidence>
<feature type="transmembrane region" description="Helical" evidence="1">
    <location>
        <begin position="57"/>
        <end position="77"/>
    </location>
</feature>
<keyword evidence="3" id="KW-1185">Reference proteome</keyword>
<gene>
    <name evidence="2" type="ORF">LIPSTDRAFT_192765</name>
</gene>
<proteinExistence type="predicted"/>
<protein>
    <submittedName>
        <fullName evidence="2">Uncharacterized protein</fullName>
    </submittedName>
</protein>
<keyword evidence="1" id="KW-1133">Transmembrane helix</keyword>
<reference evidence="2 3" key="1">
    <citation type="journal article" date="2016" name="Proc. Natl. Acad. Sci. U.S.A.">
        <title>Comparative genomics of biotechnologically important yeasts.</title>
        <authorList>
            <person name="Riley R."/>
            <person name="Haridas S."/>
            <person name="Wolfe K.H."/>
            <person name="Lopes M.R."/>
            <person name="Hittinger C.T."/>
            <person name="Goeker M."/>
            <person name="Salamov A.A."/>
            <person name="Wisecaver J.H."/>
            <person name="Long T.M."/>
            <person name="Calvey C.H."/>
            <person name="Aerts A.L."/>
            <person name="Barry K.W."/>
            <person name="Choi C."/>
            <person name="Clum A."/>
            <person name="Coughlan A.Y."/>
            <person name="Deshpande S."/>
            <person name="Douglass A.P."/>
            <person name="Hanson S.J."/>
            <person name="Klenk H.-P."/>
            <person name="LaButti K.M."/>
            <person name="Lapidus A."/>
            <person name="Lindquist E.A."/>
            <person name="Lipzen A.M."/>
            <person name="Meier-Kolthoff J.P."/>
            <person name="Ohm R.A."/>
            <person name="Otillar R.P."/>
            <person name="Pangilinan J.L."/>
            <person name="Peng Y."/>
            <person name="Rokas A."/>
            <person name="Rosa C.A."/>
            <person name="Scheuner C."/>
            <person name="Sibirny A.A."/>
            <person name="Slot J.C."/>
            <person name="Stielow J.B."/>
            <person name="Sun H."/>
            <person name="Kurtzman C.P."/>
            <person name="Blackwell M."/>
            <person name="Grigoriev I.V."/>
            <person name="Jeffries T.W."/>
        </authorList>
    </citation>
    <scope>NUCLEOTIDE SEQUENCE [LARGE SCALE GENOMIC DNA]</scope>
    <source>
        <strain evidence="2 3">NRRL Y-11557</strain>
    </source>
</reference>
<feature type="transmembrane region" description="Helical" evidence="1">
    <location>
        <begin position="28"/>
        <end position="50"/>
    </location>
</feature>
<keyword evidence="1" id="KW-0812">Transmembrane</keyword>
<evidence type="ECO:0000313" key="3">
    <source>
        <dbReference type="Proteomes" id="UP000094385"/>
    </source>
</evidence>
<dbReference type="Proteomes" id="UP000094385">
    <property type="component" value="Unassembled WGS sequence"/>
</dbReference>
<dbReference type="EMBL" id="KV454303">
    <property type="protein sequence ID" value="ODQ69651.1"/>
    <property type="molecule type" value="Genomic_DNA"/>
</dbReference>
<sequence length="81" mass="9013">MMCTVNTESRVWRTAVRSVGPGSRCTSFSFVLLICFLASPFVSLSVFVRILECFRTYLACILVRLACFMTCPAAYVLTGID</sequence>